<feature type="compositionally biased region" description="Low complexity" evidence="1">
    <location>
        <begin position="173"/>
        <end position="182"/>
    </location>
</feature>
<keyword evidence="4" id="KW-1185">Reference proteome</keyword>
<comment type="caution">
    <text evidence="3">The sequence shown here is derived from an EMBL/GenBank/DDBJ whole genome shotgun (WGS) entry which is preliminary data.</text>
</comment>
<keyword evidence="2" id="KW-0472">Membrane</keyword>
<dbReference type="EMBL" id="JADCNL010000005">
    <property type="protein sequence ID" value="KAG0481499.1"/>
    <property type="molecule type" value="Genomic_DNA"/>
</dbReference>
<accession>A0A835R3J2</accession>
<evidence type="ECO:0000313" key="3">
    <source>
        <dbReference type="EMBL" id="KAG0481499.1"/>
    </source>
</evidence>
<gene>
    <name evidence="3" type="ORF">HPP92_012357</name>
</gene>
<dbReference type="Proteomes" id="UP000636800">
    <property type="component" value="Chromosome 5"/>
</dbReference>
<dbReference type="PANTHER" id="PTHR37746">
    <property type="entry name" value="TRANSMEMBRANE PROTEIN"/>
    <property type="match status" value="1"/>
</dbReference>
<feature type="compositionally biased region" description="Acidic residues" evidence="1">
    <location>
        <begin position="138"/>
        <end position="154"/>
    </location>
</feature>
<dbReference type="AlphaFoldDB" id="A0A835R3J2"/>
<feature type="compositionally biased region" description="Basic and acidic residues" evidence="1">
    <location>
        <begin position="158"/>
        <end position="172"/>
    </location>
</feature>
<protein>
    <submittedName>
        <fullName evidence="3">Uncharacterized protein</fullName>
    </submittedName>
</protein>
<name>A0A835R3J2_VANPL</name>
<feature type="transmembrane region" description="Helical" evidence="2">
    <location>
        <begin position="61"/>
        <end position="82"/>
    </location>
</feature>
<evidence type="ECO:0000313" key="4">
    <source>
        <dbReference type="Proteomes" id="UP000636800"/>
    </source>
</evidence>
<proteinExistence type="predicted"/>
<sequence>MDQGLQCSPLVRNLAHKAFDLLIKTLLRLYSISSDPHPLFSALAAVGVVAILYLPRNLFPILFSPVLLSTLLLLATLLHFGAPPPTETRPRSLPNLRSDDTETFILSFSTKQPPIRDYLLQWGNRGGPLEVIYEEYEGEEEEEEEVEEGEEDGYFQECPKRRPRGFDGHSFSDSDSGSEESSLAVGCESPVSLCFRWYEEGDDLIEIAVEDDNIFEIDISACG</sequence>
<keyword evidence="2" id="KW-0812">Transmembrane</keyword>
<evidence type="ECO:0000256" key="1">
    <source>
        <dbReference type="SAM" id="MobiDB-lite"/>
    </source>
</evidence>
<keyword evidence="2" id="KW-1133">Transmembrane helix</keyword>
<dbReference type="PANTHER" id="PTHR37746:SF1">
    <property type="entry name" value="TRANSMEMBRANE PROTEIN"/>
    <property type="match status" value="1"/>
</dbReference>
<feature type="region of interest" description="Disordered" evidence="1">
    <location>
        <begin position="138"/>
        <end position="183"/>
    </location>
</feature>
<organism evidence="3 4">
    <name type="scientific">Vanilla planifolia</name>
    <name type="common">Vanilla</name>
    <dbReference type="NCBI Taxonomy" id="51239"/>
    <lineage>
        <taxon>Eukaryota</taxon>
        <taxon>Viridiplantae</taxon>
        <taxon>Streptophyta</taxon>
        <taxon>Embryophyta</taxon>
        <taxon>Tracheophyta</taxon>
        <taxon>Spermatophyta</taxon>
        <taxon>Magnoliopsida</taxon>
        <taxon>Liliopsida</taxon>
        <taxon>Asparagales</taxon>
        <taxon>Orchidaceae</taxon>
        <taxon>Vanilloideae</taxon>
        <taxon>Vanilleae</taxon>
        <taxon>Vanilla</taxon>
    </lineage>
</organism>
<evidence type="ECO:0000256" key="2">
    <source>
        <dbReference type="SAM" id="Phobius"/>
    </source>
</evidence>
<feature type="transmembrane region" description="Helical" evidence="2">
    <location>
        <begin position="37"/>
        <end position="54"/>
    </location>
</feature>
<reference evidence="3 4" key="1">
    <citation type="journal article" date="2020" name="Nat. Food">
        <title>A phased Vanilla planifolia genome enables genetic improvement of flavour and production.</title>
        <authorList>
            <person name="Hasing T."/>
            <person name="Tang H."/>
            <person name="Brym M."/>
            <person name="Khazi F."/>
            <person name="Huang T."/>
            <person name="Chambers A.H."/>
        </authorList>
    </citation>
    <scope>NUCLEOTIDE SEQUENCE [LARGE SCALE GENOMIC DNA]</scope>
    <source>
        <tissue evidence="3">Leaf</tissue>
    </source>
</reference>
<dbReference type="OrthoDB" id="202840at2759"/>